<dbReference type="EMBL" id="PKPP01007863">
    <property type="protein sequence ID" value="PWA52232.1"/>
    <property type="molecule type" value="Genomic_DNA"/>
</dbReference>
<evidence type="ECO:0000313" key="5">
    <source>
        <dbReference type="EMBL" id="PWA52232.1"/>
    </source>
</evidence>
<name>A0A2U1LTA5_ARTAN</name>
<dbReference type="PANTHER" id="PTHR45798:SF97">
    <property type="entry name" value="ALCOHOL-SENSITIVE RING FINGER PROTEIN 1"/>
    <property type="match status" value="1"/>
</dbReference>
<sequence length="122" mass="13742">MTFHQCRFRLSVAYKRSVTGVPDLGLNVSCYRLILAIIFTALICILGILVLAGCVYKLMKKKKIEVIPKFIYNSSKEYKGYGNYGSLCLTECQNCLSEYVDGDEIRVFLQSGHGFHVGCIDK</sequence>
<keyword evidence="2" id="KW-0863">Zinc-finger</keyword>
<dbReference type="SUPFAM" id="SSF57850">
    <property type="entry name" value="RING/U-box"/>
    <property type="match status" value="1"/>
</dbReference>
<keyword evidence="6" id="KW-1185">Reference proteome</keyword>
<dbReference type="InterPro" id="IPR013083">
    <property type="entry name" value="Znf_RING/FYVE/PHD"/>
</dbReference>
<organism evidence="5 6">
    <name type="scientific">Artemisia annua</name>
    <name type="common">Sweet wormwood</name>
    <dbReference type="NCBI Taxonomy" id="35608"/>
    <lineage>
        <taxon>Eukaryota</taxon>
        <taxon>Viridiplantae</taxon>
        <taxon>Streptophyta</taxon>
        <taxon>Embryophyta</taxon>
        <taxon>Tracheophyta</taxon>
        <taxon>Spermatophyta</taxon>
        <taxon>Magnoliopsida</taxon>
        <taxon>eudicotyledons</taxon>
        <taxon>Gunneridae</taxon>
        <taxon>Pentapetalae</taxon>
        <taxon>asterids</taxon>
        <taxon>campanulids</taxon>
        <taxon>Asterales</taxon>
        <taxon>Asteraceae</taxon>
        <taxon>Asteroideae</taxon>
        <taxon>Anthemideae</taxon>
        <taxon>Artemisiinae</taxon>
        <taxon>Artemisia</taxon>
    </lineage>
</organism>
<dbReference type="AlphaFoldDB" id="A0A2U1LTA5"/>
<dbReference type="PANTHER" id="PTHR45798">
    <property type="entry name" value="RING-H2 FINGER PROTEIN ATL61-RELATED-RELATED"/>
    <property type="match status" value="1"/>
</dbReference>
<keyword evidence="3" id="KW-0862">Zinc</keyword>
<gene>
    <name evidence="5" type="ORF">CTI12_AA456660</name>
</gene>
<reference evidence="5 6" key="1">
    <citation type="journal article" date="2018" name="Mol. Plant">
        <title>The genome of Artemisia annua provides insight into the evolution of Asteraceae family and artemisinin biosynthesis.</title>
        <authorList>
            <person name="Shen Q."/>
            <person name="Zhang L."/>
            <person name="Liao Z."/>
            <person name="Wang S."/>
            <person name="Yan T."/>
            <person name="Shi P."/>
            <person name="Liu M."/>
            <person name="Fu X."/>
            <person name="Pan Q."/>
            <person name="Wang Y."/>
            <person name="Lv Z."/>
            <person name="Lu X."/>
            <person name="Zhang F."/>
            <person name="Jiang W."/>
            <person name="Ma Y."/>
            <person name="Chen M."/>
            <person name="Hao X."/>
            <person name="Li L."/>
            <person name="Tang Y."/>
            <person name="Lv G."/>
            <person name="Zhou Y."/>
            <person name="Sun X."/>
            <person name="Brodelius P.E."/>
            <person name="Rose J.K.C."/>
            <person name="Tang K."/>
        </authorList>
    </citation>
    <scope>NUCLEOTIDE SEQUENCE [LARGE SCALE GENOMIC DNA]</scope>
    <source>
        <strain evidence="6">cv. Huhao1</strain>
        <tissue evidence="5">Leaf</tissue>
    </source>
</reference>
<dbReference type="InterPro" id="IPR052788">
    <property type="entry name" value="RING-type_E3_ligase_ATL"/>
</dbReference>
<dbReference type="Gene3D" id="3.30.40.10">
    <property type="entry name" value="Zinc/RING finger domain, C3HC4 (zinc finger)"/>
    <property type="match status" value="1"/>
</dbReference>
<keyword evidence="1" id="KW-0479">Metal-binding</keyword>
<comment type="caution">
    <text evidence="5">The sequence shown here is derived from an EMBL/GenBank/DDBJ whole genome shotgun (WGS) entry which is preliminary data.</text>
</comment>
<keyword evidence="4" id="KW-0812">Transmembrane</keyword>
<dbReference type="Proteomes" id="UP000245207">
    <property type="component" value="Unassembled WGS sequence"/>
</dbReference>
<dbReference type="STRING" id="35608.A0A2U1LTA5"/>
<accession>A0A2U1LTA5</accession>
<keyword evidence="4" id="KW-1133">Transmembrane helix</keyword>
<evidence type="ECO:0000256" key="3">
    <source>
        <dbReference type="ARBA" id="ARBA00022833"/>
    </source>
</evidence>
<protein>
    <submittedName>
        <fullName evidence="5">RING/U-box superfamily protein</fullName>
    </submittedName>
</protein>
<dbReference type="OrthoDB" id="8062037at2759"/>
<evidence type="ECO:0000256" key="2">
    <source>
        <dbReference type="ARBA" id="ARBA00022771"/>
    </source>
</evidence>
<evidence type="ECO:0000256" key="1">
    <source>
        <dbReference type="ARBA" id="ARBA00022723"/>
    </source>
</evidence>
<proteinExistence type="predicted"/>
<keyword evidence="4" id="KW-0472">Membrane</keyword>
<feature type="transmembrane region" description="Helical" evidence="4">
    <location>
        <begin position="33"/>
        <end position="56"/>
    </location>
</feature>
<evidence type="ECO:0000256" key="4">
    <source>
        <dbReference type="SAM" id="Phobius"/>
    </source>
</evidence>
<evidence type="ECO:0000313" key="6">
    <source>
        <dbReference type="Proteomes" id="UP000245207"/>
    </source>
</evidence>
<dbReference type="GO" id="GO:0008270">
    <property type="term" value="F:zinc ion binding"/>
    <property type="evidence" value="ECO:0007669"/>
    <property type="project" value="UniProtKB-KW"/>
</dbReference>